<dbReference type="eggNOG" id="COG1597">
    <property type="taxonomic scope" value="Bacteria"/>
</dbReference>
<dbReference type="InterPro" id="IPR045540">
    <property type="entry name" value="YegS/DAGK_C"/>
</dbReference>
<dbReference type="InterPro" id="IPR016064">
    <property type="entry name" value="NAD/diacylglycerol_kinase_sf"/>
</dbReference>
<dbReference type="InterPro" id="IPR017438">
    <property type="entry name" value="ATP-NAD_kinase_N"/>
</dbReference>
<dbReference type="STRING" id="266779.Meso_3102"/>
<evidence type="ECO:0000256" key="4">
    <source>
        <dbReference type="ARBA" id="ARBA00022840"/>
    </source>
</evidence>
<accession>Q11DQ1</accession>
<keyword evidence="2" id="KW-0547">Nucleotide-binding</keyword>
<keyword evidence="1" id="KW-0808">Transferase</keyword>
<evidence type="ECO:0000256" key="1">
    <source>
        <dbReference type="ARBA" id="ARBA00022679"/>
    </source>
</evidence>
<name>Q11DQ1_CHESB</name>
<evidence type="ECO:0000259" key="5">
    <source>
        <dbReference type="PROSITE" id="PS50146"/>
    </source>
</evidence>
<dbReference type="Gene3D" id="2.60.200.40">
    <property type="match status" value="1"/>
</dbReference>
<keyword evidence="4" id="KW-0067">ATP-binding</keyword>
<feature type="domain" description="DAGKc" evidence="5">
    <location>
        <begin position="1"/>
        <end position="131"/>
    </location>
</feature>
<evidence type="ECO:0000256" key="2">
    <source>
        <dbReference type="ARBA" id="ARBA00022741"/>
    </source>
</evidence>
<evidence type="ECO:0000256" key="3">
    <source>
        <dbReference type="ARBA" id="ARBA00022777"/>
    </source>
</evidence>
<dbReference type="SMART" id="SM00046">
    <property type="entry name" value="DAGKc"/>
    <property type="match status" value="1"/>
</dbReference>
<dbReference type="EMBL" id="CP000390">
    <property type="protein sequence ID" value="ABG64474.1"/>
    <property type="molecule type" value="Genomic_DNA"/>
</dbReference>
<dbReference type="GO" id="GO:0005524">
    <property type="term" value="F:ATP binding"/>
    <property type="evidence" value="ECO:0007669"/>
    <property type="project" value="UniProtKB-KW"/>
</dbReference>
<dbReference type="GO" id="GO:0016301">
    <property type="term" value="F:kinase activity"/>
    <property type="evidence" value="ECO:0007669"/>
    <property type="project" value="UniProtKB-KW"/>
</dbReference>
<dbReference type="InterPro" id="IPR050187">
    <property type="entry name" value="Lipid_Phosphate_FormReg"/>
</dbReference>
<protein>
    <submittedName>
        <fullName evidence="6">Diacylglycerol kinase, catalytic region</fullName>
    </submittedName>
</protein>
<dbReference type="HOGENOM" id="CLU_045532_5_1_5"/>
<dbReference type="PANTHER" id="PTHR12358">
    <property type="entry name" value="SPHINGOSINE KINASE"/>
    <property type="match status" value="1"/>
</dbReference>
<dbReference type="Pfam" id="PF19279">
    <property type="entry name" value="YegS_C"/>
    <property type="match status" value="1"/>
</dbReference>
<dbReference type="InterPro" id="IPR001206">
    <property type="entry name" value="Diacylglycerol_kinase_cat_dom"/>
</dbReference>
<dbReference type="AlphaFoldDB" id="Q11DQ1"/>
<gene>
    <name evidence="6" type="ordered locus">Meso_3102</name>
</gene>
<dbReference type="OrthoDB" id="9815110at2"/>
<dbReference type="Gene3D" id="3.40.50.10330">
    <property type="entry name" value="Probable inorganic polyphosphate/atp-NAD kinase, domain 1"/>
    <property type="match status" value="1"/>
</dbReference>
<sequence length="302" mass="32588">MRIRAVLNRGGGTLSTMDLDVLTARLTKVFTEAGHTIDVMAVDGSDILSAIQDNCGAPDAEAVLVGGGDGTVSLAASLIAGSDKILAVLPAGTMNLFARSLGIPLDIETAIAALAEGHIRRVDMARVNGRPFVHQFSLGMHPQLIRLRSRIPFRGRLGKLLASARAGLATLRNPHNLDVSLTFGDAELLTTTSGIGITNNLLGEGHLPYADKPDGGVLGVYITRAEDRWDLLAFFINMALGRWRENNQVEIHEADEVHLRILSPGKQFRCAIDGELYPLERDMHVELWPKALRVLVPAEGAR</sequence>
<dbReference type="SUPFAM" id="SSF111331">
    <property type="entry name" value="NAD kinase/diacylglycerol kinase-like"/>
    <property type="match status" value="1"/>
</dbReference>
<reference evidence="6" key="1">
    <citation type="submission" date="2006-06" db="EMBL/GenBank/DDBJ databases">
        <title>Complete sequence of chromosome of Chelativorans sp. BNC1.</title>
        <authorList>
            <consortium name="US DOE Joint Genome Institute"/>
            <person name="Copeland A."/>
            <person name="Lucas S."/>
            <person name="Lapidus A."/>
            <person name="Barry K."/>
            <person name="Detter J.C."/>
            <person name="Glavina del Rio T."/>
            <person name="Hammon N."/>
            <person name="Israni S."/>
            <person name="Dalin E."/>
            <person name="Tice H."/>
            <person name="Pitluck S."/>
            <person name="Chertkov O."/>
            <person name="Brettin T."/>
            <person name="Bruce D."/>
            <person name="Han C."/>
            <person name="Tapia R."/>
            <person name="Gilna P."/>
            <person name="Schmutz J."/>
            <person name="Larimer F."/>
            <person name="Land M."/>
            <person name="Hauser L."/>
            <person name="Kyrpides N."/>
            <person name="Mikhailova N."/>
            <person name="Richardson P."/>
        </authorList>
    </citation>
    <scope>NUCLEOTIDE SEQUENCE</scope>
    <source>
        <strain evidence="6">BNC1</strain>
    </source>
</reference>
<keyword evidence="3 6" id="KW-0418">Kinase</keyword>
<dbReference type="KEGG" id="mes:Meso_3102"/>
<organism evidence="6">
    <name type="scientific">Chelativorans sp. (strain BNC1)</name>
    <dbReference type="NCBI Taxonomy" id="266779"/>
    <lineage>
        <taxon>Bacteria</taxon>
        <taxon>Pseudomonadati</taxon>
        <taxon>Pseudomonadota</taxon>
        <taxon>Alphaproteobacteria</taxon>
        <taxon>Hyphomicrobiales</taxon>
        <taxon>Phyllobacteriaceae</taxon>
        <taxon>Chelativorans</taxon>
    </lineage>
</organism>
<evidence type="ECO:0000313" key="6">
    <source>
        <dbReference type="EMBL" id="ABG64474.1"/>
    </source>
</evidence>
<dbReference type="PROSITE" id="PS50146">
    <property type="entry name" value="DAGK"/>
    <property type="match status" value="1"/>
</dbReference>
<proteinExistence type="predicted"/>
<dbReference type="PANTHER" id="PTHR12358:SF54">
    <property type="entry name" value="SPHINGOSINE KINASE RELATED PROTEIN"/>
    <property type="match status" value="1"/>
</dbReference>
<dbReference type="Pfam" id="PF00781">
    <property type="entry name" value="DAGK_cat"/>
    <property type="match status" value="1"/>
</dbReference>